<keyword evidence="4 9" id="KW-1003">Cell membrane</keyword>
<dbReference type="RefSeq" id="WP_047194379.1">
    <property type="nucleotide sequence ID" value="NZ_CP011371.1"/>
</dbReference>
<gene>
    <name evidence="12" type="primary">lapC</name>
    <name evidence="12" type="ORF">AAW51_1838</name>
</gene>
<evidence type="ECO:0000256" key="4">
    <source>
        <dbReference type="ARBA" id="ARBA00022475"/>
    </source>
</evidence>
<dbReference type="NCBIfam" id="TIGR01843">
    <property type="entry name" value="type_I_hlyD"/>
    <property type="match status" value="1"/>
</dbReference>
<dbReference type="AlphaFoldDB" id="A0A0G3BGH1"/>
<dbReference type="Gene3D" id="2.40.30.170">
    <property type="match status" value="1"/>
</dbReference>
<keyword evidence="13" id="KW-1185">Reference proteome</keyword>
<dbReference type="Gene3D" id="2.40.50.100">
    <property type="match status" value="1"/>
</dbReference>
<dbReference type="KEGG" id="pbh:AAW51_1838"/>
<dbReference type="InterPro" id="IPR058982">
    <property type="entry name" value="Beta-barrel_AprE"/>
</dbReference>
<keyword evidence="6 9" id="KW-0812">Transmembrane</keyword>
<keyword evidence="8 9" id="KW-0472">Membrane</keyword>
<evidence type="ECO:0000256" key="2">
    <source>
        <dbReference type="ARBA" id="ARBA00009477"/>
    </source>
</evidence>
<evidence type="ECO:0000256" key="6">
    <source>
        <dbReference type="ARBA" id="ARBA00022692"/>
    </source>
</evidence>
<keyword evidence="7 9" id="KW-1133">Transmembrane helix</keyword>
<dbReference type="GO" id="GO:0005886">
    <property type="term" value="C:plasma membrane"/>
    <property type="evidence" value="ECO:0007669"/>
    <property type="project" value="UniProtKB-SubCell"/>
</dbReference>
<dbReference type="STRING" id="413882.AAW51_1838"/>
<dbReference type="InterPro" id="IPR010129">
    <property type="entry name" value="T1SS_HlyD"/>
</dbReference>
<dbReference type="EMBL" id="CP011371">
    <property type="protein sequence ID" value="AKJ28529.1"/>
    <property type="molecule type" value="Genomic_DNA"/>
</dbReference>
<organism evidence="12 13">
    <name type="scientific">Caldimonas brevitalea</name>
    <dbReference type="NCBI Taxonomy" id="413882"/>
    <lineage>
        <taxon>Bacteria</taxon>
        <taxon>Pseudomonadati</taxon>
        <taxon>Pseudomonadota</taxon>
        <taxon>Betaproteobacteria</taxon>
        <taxon>Burkholderiales</taxon>
        <taxon>Sphaerotilaceae</taxon>
        <taxon>Caldimonas</taxon>
    </lineage>
</organism>
<evidence type="ECO:0000256" key="8">
    <source>
        <dbReference type="ARBA" id="ARBA00023136"/>
    </source>
</evidence>
<comment type="similarity">
    <text evidence="2 9">Belongs to the membrane fusion protein (MFP) (TC 8.A.1) family.</text>
</comment>
<dbReference type="Proteomes" id="UP000035352">
    <property type="component" value="Chromosome"/>
</dbReference>
<dbReference type="OrthoDB" id="9775513at2"/>
<reference evidence="12 13" key="1">
    <citation type="submission" date="2015-05" db="EMBL/GenBank/DDBJ databases">
        <authorList>
            <person name="Tang B."/>
            <person name="Yu Y."/>
        </authorList>
    </citation>
    <scope>NUCLEOTIDE SEQUENCE [LARGE SCALE GENOMIC DNA]</scope>
    <source>
        <strain evidence="12 13">DSM 7029</strain>
    </source>
</reference>
<dbReference type="PANTHER" id="PTHR30386:SF26">
    <property type="entry name" value="TRANSPORT PROTEIN COMB"/>
    <property type="match status" value="1"/>
</dbReference>
<dbReference type="SUPFAM" id="SSF111369">
    <property type="entry name" value="HlyD-like secretion proteins"/>
    <property type="match status" value="1"/>
</dbReference>
<evidence type="ECO:0000256" key="5">
    <source>
        <dbReference type="ARBA" id="ARBA00022519"/>
    </source>
</evidence>
<feature type="coiled-coil region" evidence="10">
    <location>
        <begin position="198"/>
        <end position="240"/>
    </location>
</feature>
<accession>A0A0G3BGH1</accession>
<name>A0A0G3BGH1_9BURK</name>
<evidence type="ECO:0000256" key="1">
    <source>
        <dbReference type="ARBA" id="ARBA00004377"/>
    </source>
</evidence>
<dbReference type="PATRIC" id="fig|413882.6.peg.1934"/>
<dbReference type="InterPro" id="IPR050739">
    <property type="entry name" value="MFP"/>
</dbReference>
<keyword evidence="5 9" id="KW-0997">Cell inner membrane</keyword>
<sequence length="405" mass="44356">MSTTTGRYYPGDEAFLAGLKQAQLSESTPRASWALLLILLAVASAIGWAALARVDRITKAEGRVIPVGREQVISSLEGGILGAMLVREGDQVEPGQDLLRLDPTRVEAQQNEGRAKLLAVKGTIARLSAEAVGRTPSFSAELQAVPGLVKNEMASYAARRRALDEAVSVSRRSLELARHELQMSERLAAKGLLSEVEILRLRRQSNDLELQIQERINRFRQDASTELLRAQTELAQLDEQMVVKQDVLRRTTLKSPVRGLVKNIRLGTLGGVVPPGAAILELVPIERGVLVEARIKPAEVGFVRVGLPAEVKLSAYDYYTYGGLKGTVEYLSPDVLGEEQRSQGADASYYRAMVRTDVSTLRAHGQALPVLPGMTATVEIRTGERSVLDFLLLPVMKSQEAFRER</sequence>
<dbReference type="PANTHER" id="PTHR30386">
    <property type="entry name" value="MEMBRANE FUSION SUBUNIT OF EMRAB-TOLC MULTIDRUG EFFLUX PUMP"/>
    <property type="match status" value="1"/>
</dbReference>
<comment type="subcellular location">
    <subcellularLocation>
        <location evidence="1 9">Cell inner membrane</location>
        <topology evidence="1 9">Single-pass membrane protein</topology>
    </subcellularLocation>
</comment>
<evidence type="ECO:0000313" key="12">
    <source>
        <dbReference type="EMBL" id="AKJ28529.1"/>
    </source>
</evidence>
<dbReference type="InterPro" id="IPR006144">
    <property type="entry name" value="Secretion_HlyD_CS"/>
</dbReference>
<proteinExistence type="inferred from homology"/>
<evidence type="ECO:0000256" key="7">
    <source>
        <dbReference type="ARBA" id="ARBA00022989"/>
    </source>
</evidence>
<dbReference type="PROSITE" id="PS00543">
    <property type="entry name" value="HLYD_FAMILY"/>
    <property type="match status" value="1"/>
</dbReference>
<keyword evidence="10" id="KW-0175">Coiled coil</keyword>
<dbReference type="PRINTS" id="PR01490">
    <property type="entry name" value="RTXTOXIND"/>
</dbReference>
<feature type="domain" description="AprE-like beta-barrel" evidence="11">
    <location>
        <begin position="290"/>
        <end position="383"/>
    </location>
</feature>
<protein>
    <recommendedName>
        <fullName evidence="9">Membrane fusion protein (MFP) family protein</fullName>
    </recommendedName>
</protein>
<feature type="transmembrane region" description="Helical" evidence="9">
    <location>
        <begin position="31"/>
        <end position="51"/>
    </location>
</feature>
<keyword evidence="3 9" id="KW-0813">Transport</keyword>
<evidence type="ECO:0000259" key="11">
    <source>
        <dbReference type="Pfam" id="PF26002"/>
    </source>
</evidence>
<dbReference type="GO" id="GO:0009306">
    <property type="term" value="P:protein secretion"/>
    <property type="evidence" value="ECO:0007669"/>
    <property type="project" value="InterPro"/>
</dbReference>
<dbReference type="Pfam" id="PF26002">
    <property type="entry name" value="Beta-barrel_AprE"/>
    <property type="match status" value="1"/>
</dbReference>
<evidence type="ECO:0000256" key="9">
    <source>
        <dbReference type="RuleBase" id="RU365093"/>
    </source>
</evidence>
<evidence type="ECO:0000256" key="3">
    <source>
        <dbReference type="ARBA" id="ARBA00022448"/>
    </source>
</evidence>
<evidence type="ECO:0000256" key="10">
    <source>
        <dbReference type="SAM" id="Coils"/>
    </source>
</evidence>
<evidence type="ECO:0000313" key="13">
    <source>
        <dbReference type="Proteomes" id="UP000035352"/>
    </source>
</evidence>